<dbReference type="CDD" id="cd00160">
    <property type="entry name" value="RhoGEF"/>
    <property type="match status" value="1"/>
</dbReference>
<dbReference type="Gene3D" id="2.30.29.30">
    <property type="entry name" value="Pleckstrin-homology domain (PH domain)/Phosphotyrosine-binding domain (PTB)"/>
    <property type="match status" value="1"/>
</dbReference>
<dbReference type="CDD" id="cd05992">
    <property type="entry name" value="PB1"/>
    <property type="match status" value="1"/>
</dbReference>
<dbReference type="SUPFAM" id="SSF48065">
    <property type="entry name" value="DBL homology domain (DH-domain)"/>
    <property type="match status" value="1"/>
</dbReference>
<feature type="region of interest" description="Disordered" evidence="1">
    <location>
        <begin position="1"/>
        <end position="24"/>
    </location>
</feature>
<dbReference type="PANTHER" id="PTHR47339:SF1">
    <property type="entry name" value="CELL DIVISION CONTROL PROTEIN 24"/>
    <property type="match status" value="1"/>
</dbReference>
<comment type="caution">
    <text evidence="4">The sequence shown here is derived from an EMBL/GenBank/DDBJ whole genome shotgun (WGS) entry which is preliminary data.</text>
</comment>
<dbReference type="InterPro" id="IPR053026">
    <property type="entry name" value="CDC42_GEF"/>
</dbReference>
<dbReference type="InterPro" id="IPR010481">
    <property type="entry name" value="Cdc24/Scd1_N"/>
</dbReference>
<dbReference type="SMART" id="SM00233">
    <property type="entry name" value="PH"/>
    <property type="match status" value="1"/>
</dbReference>
<dbReference type="Gene3D" id="1.20.900.10">
    <property type="entry name" value="Dbl homology (DH) domain"/>
    <property type="match status" value="1"/>
</dbReference>
<dbReference type="InterPro" id="IPR035899">
    <property type="entry name" value="DBL_dom_sf"/>
</dbReference>
<feature type="domain" description="PB1" evidence="3">
    <location>
        <begin position="668"/>
        <end position="754"/>
    </location>
</feature>
<reference evidence="4 5" key="1">
    <citation type="journal article" date="2023" name="Elife">
        <title>Identification of key yeast species and microbe-microbe interactions impacting larval growth of Drosophila in the wild.</title>
        <authorList>
            <person name="Mure A."/>
            <person name="Sugiura Y."/>
            <person name="Maeda R."/>
            <person name="Honda K."/>
            <person name="Sakurai N."/>
            <person name="Takahashi Y."/>
            <person name="Watada M."/>
            <person name="Katoh T."/>
            <person name="Gotoh A."/>
            <person name="Gotoh Y."/>
            <person name="Taniguchi I."/>
            <person name="Nakamura K."/>
            <person name="Hayashi T."/>
            <person name="Katayama T."/>
            <person name="Uemura T."/>
            <person name="Hattori Y."/>
        </authorList>
    </citation>
    <scope>NUCLEOTIDE SEQUENCE [LARGE SCALE GENOMIC DNA]</scope>
    <source>
        <strain evidence="4 5">SB-73</strain>
    </source>
</reference>
<dbReference type="Pfam" id="PF00621">
    <property type="entry name" value="RhoGEF"/>
    <property type="match status" value="1"/>
</dbReference>
<gene>
    <name evidence="4" type="ORF">DASB73_028240</name>
</gene>
<evidence type="ECO:0000313" key="4">
    <source>
        <dbReference type="EMBL" id="GMM51861.1"/>
    </source>
</evidence>
<feature type="region of interest" description="Disordered" evidence="1">
    <location>
        <begin position="590"/>
        <end position="624"/>
    </location>
</feature>
<dbReference type="GO" id="GO:0030010">
    <property type="term" value="P:establishment of cell polarity"/>
    <property type="evidence" value="ECO:0007669"/>
    <property type="project" value="TreeGrafter"/>
</dbReference>
<keyword evidence="5" id="KW-1185">Reference proteome</keyword>
<feature type="compositionally biased region" description="Polar residues" evidence="1">
    <location>
        <begin position="596"/>
        <end position="606"/>
    </location>
</feature>
<proteinExistence type="predicted"/>
<sequence length="754" mass="85053">MNRASNGSQIGTLSTPTATRSWGSQRPIELKKQLYPRAAAALQKLRTIPGFDEYETFAQQDFASLPQHLHFTLDVTPAGKPIDPVSLIFRIIRMGAPLSLVFNSLNTKIMLDVLSSEDCRDVKLVKRSIYRFCESCVQDLGYKWDTDLFTISQVFHESISELLKPLSTLEAILNKVIPNEDKRISEELNSSSNSADSEDQLSKVCNELLQTERKYVQDLELLQVYHDEILNLNIPRETADKITPHIAKLLDFHRRFLVGCEYQIRLPKQQQNFGWLFLHLRPDFDICKIYTLSQKEATRTALNETNNLITLSNIFEPIYELPATLLKPVQRIMRYPLLIKEIAKNTPSAWPNHNDLLLALDTMNEMMSDVNETQRRAENTFIKSELEEKVKDWKGLDLTSMGELLLSGSFPATAEGEQEQEYSLYLFERVLLCCKDRANSKKTPLTKMRTAASRNSQGRSLSLDIKGRIYLEYINTVQTTKLAVGWLLRLSWGHHSSANEQGTFDVRLANEELAQMWEGTIQKLIALNRDRYSRYSRTTSVSSQNRLSHSSMGNWSKWITSSAGSIEDESGMIRGALFYDESSSSTSPMEALRKLSVSSTNSQVTLGSNSGGSGSRSSYPTNHANHLTQSNLISTFNSNASMPALGPKVSRPHVSSVDSFSSVVNGGQRKVRIHIHDDAFLILVPPAVSFEQLHARVERKLRLCGKMPSDGDASKLCFTYKDEDDDLVALESSDDLQVALDSVQDNQELVIYVK</sequence>
<dbReference type="Proteomes" id="UP001362899">
    <property type="component" value="Unassembled WGS sequence"/>
</dbReference>
<dbReference type="SMART" id="SM00666">
    <property type="entry name" value="PB1"/>
    <property type="match status" value="1"/>
</dbReference>
<dbReference type="GO" id="GO:0031106">
    <property type="term" value="P:septin ring organization"/>
    <property type="evidence" value="ECO:0007669"/>
    <property type="project" value="TreeGrafter"/>
</dbReference>
<dbReference type="PROSITE" id="PS50010">
    <property type="entry name" value="DH_2"/>
    <property type="match status" value="1"/>
</dbReference>
<dbReference type="SMART" id="SM00325">
    <property type="entry name" value="RhoGEF"/>
    <property type="match status" value="1"/>
</dbReference>
<protein>
    <submittedName>
        <fullName evidence="4">Rho family guanine nucleotide exchange factor</fullName>
    </submittedName>
</protein>
<dbReference type="Pfam" id="PF06395">
    <property type="entry name" value="CDC24"/>
    <property type="match status" value="1"/>
</dbReference>
<dbReference type="PROSITE" id="PS51745">
    <property type="entry name" value="PB1"/>
    <property type="match status" value="1"/>
</dbReference>
<organism evidence="4 5">
    <name type="scientific">Starmerella bacillaris</name>
    <name type="common">Yeast</name>
    <name type="synonym">Candida zemplinina</name>
    <dbReference type="NCBI Taxonomy" id="1247836"/>
    <lineage>
        <taxon>Eukaryota</taxon>
        <taxon>Fungi</taxon>
        <taxon>Dikarya</taxon>
        <taxon>Ascomycota</taxon>
        <taxon>Saccharomycotina</taxon>
        <taxon>Dipodascomycetes</taxon>
        <taxon>Dipodascales</taxon>
        <taxon>Trichomonascaceae</taxon>
        <taxon>Starmerella</taxon>
    </lineage>
</organism>
<feature type="domain" description="DH" evidence="2">
    <location>
        <begin position="200"/>
        <end position="373"/>
    </location>
</feature>
<dbReference type="AlphaFoldDB" id="A0AAV5RL42"/>
<dbReference type="Gene3D" id="3.10.20.90">
    <property type="entry name" value="Phosphatidylinositol 3-kinase Catalytic Subunit, Chain A, domain 1"/>
    <property type="match status" value="1"/>
</dbReference>
<dbReference type="InterPro" id="IPR053793">
    <property type="entry name" value="PB1-like"/>
</dbReference>
<accession>A0AAV5RL42</accession>
<dbReference type="Pfam" id="PF00564">
    <property type="entry name" value="PB1"/>
    <property type="match status" value="1"/>
</dbReference>
<dbReference type="GO" id="GO:0000935">
    <property type="term" value="C:division septum"/>
    <property type="evidence" value="ECO:0007669"/>
    <property type="project" value="TreeGrafter"/>
</dbReference>
<evidence type="ECO:0000256" key="1">
    <source>
        <dbReference type="SAM" id="MobiDB-lite"/>
    </source>
</evidence>
<dbReference type="InterPro" id="IPR000219">
    <property type="entry name" value="DH_dom"/>
</dbReference>
<dbReference type="GO" id="GO:0043332">
    <property type="term" value="C:mating projection tip"/>
    <property type="evidence" value="ECO:0007669"/>
    <property type="project" value="TreeGrafter"/>
</dbReference>
<evidence type="ECO:0000259" key="3">
    <source>
        <dbReference type="PROSITE" id="PS51745"/>
    </source>
</evidence>
<name>A0AAV5RL42_STABA</name>
<dbReference type="SUPFAM" id="SSF54277">
    <property type="entry name" value="CAD &amp; PB1 domains"/>
    <property type="match status" value="1"/>
</dbReference>
<dbReference type="EMBL" id="BTGC01000008">
    <property type="protein sequence ID" value="GMM51861.1"/>
    <property type="molecule type" value="Genomic_DNA"/>
</dbReference>
<dbReference type="InterPro" id="IPR000270">
    <property type="entry name" value="PB1_dom"/>
</dbReference>
<evidence type="ECO:0000259" key="2">
    <source>
        <dbReference type="PROSITE" id="PS50010"/>
    </source>
</evidence>
<dbReference type="Pfam" id="PF15411">
    <property type="entry name" value="PH_10"/>
    <property type="match status" value="1"/>
</dbReference>
<dbReference type="GO" id="GO:0005634">
    <property type="term" value="C:nucleus"/>
    <property type="evidence" value="ECO:0007669"/>
    <property type="project" value="TreeGrafter"/>
</dbReference>
<evidence type="ECO:0000313" key="5">
    <source>
        <dbReference type="Proteomes" id="UP001362899"/>
    </source>
</evidence>
<dbReference type="InterPro" id="IPR001849">
    <property type="entry name" value="PH_domain"/>
</dbReference>
<dbReference type="GO" id="GO:0005085">
    <property type="term" value="F:guanyl-nucleotide exchange factor activity"/>
    <property type="evidence" value="ECO:0007669"/>
    <property type="project" value="InterPro"/>
</dbReference>
<dbReference type="PANTHER" id="PTHR47339">
    <property type="entry name" value="CELL DIVISION CONTROL PROTEIN 24"/>
    <property type="match status" value="1"/>
</dbReference>
<dbReference type="GO" id="GO:0005737">
    <property type="term" value="C:cytoplasm"/>
    <property type="evidence" value="ECO:0007669"/>
    <property type="project" value="TreeGrafter"/>
</dbReference>
<dbReference type="InterPro" id="IPR011993">
    <property type="entry name" value="PH-like_dom_sf"/>
</dbReference>
<dbReference type="SUPFAM" id="SSF50729">
    <property type="entry name" value="PH domain-like"/>
    <property type="match status" value="1"/>
</dbReference>